<feature type="transmembrane region" description="Helical" evidence="1">
    <location>
        <begin position="64"/>
        <end position="87"/>
    </location>
</feature>
<dbReference type="InterPro" id="IPR007165">
    <property type="entry name" value="Phage_holin_4_2"/>
</dbReference>
<feature type="transmembrane region" description="Helical" evidence="1">
    <location>
        <begin position="33"/>
        <end position="52"/>
    </location>
</feature>
<feature type="transmembrane region" description="Helical" evidence="1">
    <location>
        <begin position="99"/>
        <end position="121"/>
    </location>
</feature>
<dbReference type="AlphaFoldDB" id="K6VVS3"/>
<dbReference type="RefSeq" id="WP_006504198.1">
    <property type="nucleotide sequence ID" value="NZ_BAGZ01000025.1"/>
</dbReference>
<proteinExistence type="predicted"/>
<evidence type="ECO:0000313" key="3">
    <source>
        <dbReference type="Proteomes" id="UP000008495"/>
    </source>
</evidence>
<reference evidence="2 3" key="1">
    <citation type="submission" date="2012-08" db="EMBL/GenBank/DDBJ databases">
        <title>Whole genome shotgun sequence of Austwickia chelonae NBRC 105200.</title>
        <authorList>
            <person name="Yoshida I."/>
            <person name="Hosoyama A."/>
            <person name="Tsuchikane K."/>
            <person name="Katsumata H."/>
            <person name="Ando Y."/>
            <person name="Ohji S."/>
            <person name="Hamada M."/>
            <person name="Tamura T."/>
            <person name="Yamazoe A."/>
            <person name="Yamazaki S."/>
            <person name="Fujita N."/>
        </authorList>
    </citation>
    <scope>NUCLEOTIDE SEQUENCE [LARGE SCALE GENOMIC DNA]</scope>
    <source>
        <strain evidence="2 3">NBRC 105200</strain>
    </source>
</reference>
<dbReference type="eggNOG" id="COG1950">
    <property type="taxonomic scope" value="Bacteria"/>
</dbReference>
<evidence type="ECO:0008006" key="4">
    <source>
        <dbReference type="Google" id="ProtNLM"/>
    </source>
</evidence>
<keyword evidence="1" id="KW-0472">Membrane</keyword>
<dbReference type="Pfam" id="PF04020">
    <property type="entry name" value="Phage_holin_4_2"/>
    <property type="match status" value="1"/>
</dbReference>
<dbReference type="Proteomes" id="UP000008495">
    <property type="component" value="Unassembled WGS sequence"/>
</dbReference>
<organism evidence="2 3">
    <name type="scientific">Austwickia chelonae NBRC 105200</name>
    <dbReference type="NCBI Taxonomy" id="1184607"/>
    <lineage>
        <taxon>Bacteria</taxon>
        <taxon>Bacillati</taxon>
        <taxon>Actinomycetota</taxon>
        <taxon>Actinomycetes</taxon>
        <taxon>Micrococcales</taxon>
        <taxon>Dermatophilaceae</taxon>
        <taxon>Austwickia</taxon>
    </lineage>
</organism>
<gene>
    <name evidence="2" type="ORF">AUCHE_25_00210</name>
</gene>
<keyword evidence="3" id="KW-1185">Reference proteome</keyword>
<comment type="caution">
    <text evidence="2">The sequence shown here is derived from an EMBL/GenBank/DDBJ whole genome shotgun (WGS) entry which is preliminary data.</text>
</comment>
<keyword evidence="1" id="KW-0812">Transmembrane</keyword>
<dbReference type="PANTHER" id="PTHR37309">
    <property type="entry name" value="SLR0284 PROTEIN"/>
    <property type="match status" value="1"/>
</dbReference>
<accession>K6VVS3</accession>
<protein>
    <recommendedName>
        <fullName evidence="4">Phage holin family protein</fullName>
    </recommendedName>
</protein>
<keyword evidence="1" id="KW-1133">Transmembrane helix</keyword>
<dbReference type="STRING" id="100225.SAMN05421595_2456"/>
<dbReference type="PANTHER" id="PTHR37309:SF1">
    <property type="entry name" value="SLR0284 PROTEIN"/>
    <property type="match status" value="1"/>
</dbReference>
<evidence type="ECO:0000313" key="2">
    <source>
        <dbReference type="EMBL" id="GAB79440.1"/>
    </source>
</evidence>
<evidence type="ECO:0000256" key="1">
    <source>
        <dbReference type="SAM" id="Phobius"/>
    </source>
</evidence>
<dbReference type="EMBL" id="BAGZ01000025">
    <property type="protein sequence ID" value="GAB79440.1"/>
    <property type="molecule type" value="Genomic_DNA"/>
</dbReference>
<dbReference type="OrthoDB" id="9810847at2"/>
<sequence>MSFIARTLAVAAATAVAAWIVPGITLTGSGAGGKALTLILVALIIGVVNAVVKPVVQFLTGCLVVISLGLFLLVINALMLLLSSWVAQHLALGFHVRGFWAAFFGSIVISVVSGLITWLFVRD</sequence>
<name>K6VVS3_9MICO</name>